<dbReference type="PROSITE" id="PS00211">
    <property type="entry name" value="ABC_TRANSPORTER_1"/>
    <property type="match status" value="1"/>
</dbReference>
<reference evidence="6 7" key="1">
    <citation type="submission" date="2018-10" db="EMBL/GenBank/DDBJ databases">
        <title>Bacillus Keqinensis sp. nov., a moderately halophilic bacterium isolated from a saline-alkaline lake.</title>
        <authorList>
            <person name="Wang H."/>
        </authorList>
    </citation>
    <scope>NUCLEOTIDE SEQUENCE [LARGE SCALE GENOMIC DNA]</scope>
    <source>
        <strain evidence="6 7">KQ-3</strain>
    </source>
</reference>
<keyword evidence="2" id="KW-0813">Transport</keyword>
<protein>
    <submittedName>
        <fullName evidence="6">ABC transporter ATP-binding protein</fullName>
    </submittedName>
</protein>
<evidence type="ECO:0000256" key="1">
    <source>
        <dbReference type="ARBA" id="ARBA00005417"/>
    </source>
</evidence>
<accession>A0A3M7TQZ8</accession>
<dbReference type="InterPro" id="IPR017871">
    <property type="entry name" value="ABC_transporter-like_CS"/>
</dbReference>
<keyword evidence="3" id="KW-0547">Nucleotide-binding</keyword>
<dbReference type="PROSITE" id="PS50893">
    <property type="entry name" value="ABC_TRANSPORTER_2"/>
    <property type="match status" value="1"/>
</dbReference>
<evidence type="ECO:0000256" key="4">
    <source>
        <dbReference type="ARBA" id="ARBA00022840"/>
    </source>
</evidence>
<name>A0A3M7TQZ8_9BACI</name>
<evidence type="ECO:0000256" key="2">
    <source>
        <dbReference type="ARBA" id="ARBA00022448"/>
    </source>
</evidence>
<comment type="caution">
    <text evidence="6">The sequence shown here is derived from an EMBL/GenBank/DDBJ whole genome shotgun (WGS) entry which is preliminary data.</text>
</comment>
<dbReference type="Pfam" id="PF00005">
    <property type="entry name" value="ABC_tran"/>
    <property type="match status" value="1"/>
</dbReference>
<proteinExistence type="inferred from homology"/>
<dbReference type="AlphaFoldDB" id="A0A3M7TQZ8"/>
<organism evidence="6 7">
    <name type="scientific">Alteribacter keqinensis</name>
    <dbReference type="NCBI Taxonomy" id="2483800"/>
    <lineage>
        <taxon>Bacteria</taxon>
        <taxon>Bacillati</taxon>
        <taxon>Bacillota</taxon>
        <taxon>Bacilli</taxon>
        <taxon>Bacillales</taxon>
        <taxon>Bacillaceae</taxon>
        <taxon>Alteribacter</taxon>
    </lineage>
</organism>
<dbReference type="InterPro" id="IPR027417">
    <property type="entry name" value="P-loop_NTPase"/>
</dbReference>
<dbReference type="RefSeq" id="WP_122901244.1">
    <property type="nucleotide sequence ID" value="NZ_RHIB01000003.1"/>
</dbReference>
<feature type="domain" description="ABC transporter" evidence="5">
    <location>
        <begin position="3"/>
        <end position="231"/>
    </location>
</feature>
<dbReference type="Proteomes" id="UP000278746">
    <property type="component" value="Unassembled WGS sequence"/>
</dbReference>
<dbReference type="InterPro" id="IPR003593">
    <property type="entry name" value="AAA+_ATPase"/>
</dbReference>
<sequence>MNLTVDRVSKTYKDKKAVDHFSADLQEGVYALLGPNGSGKSTLMRMMASILRPTSGRILLDGRDIATLDDAYRDVLGYMPQEFGVYKNFTAERFLRYFASLKGLGKKEAEEKIDELLTLVNLQGDRKRKAGRFSGGMKRRLGIAQALLNDPKVLIVDEPTAGLDPKERIRFRNLLSDISQDRIVLLSTHIVSDIESVAKEVLLMKEGALVRQSPVEVLLEEMTGKVWRTVVDEKEAKVIQARYQVSNIMRTAAGNTLRIISEEKPHVRAGNTEPTLEDVYVHFFDEEADDGV</sequence>
<dbReference type="SUPFAM" id="SSF52540">
    <property type="entry name" value="P-loop containing nucleoside triphosphate hydrolases"/>
    <property type="match status" value="1"/>
</dbReference>
<keyword evidence="4 6" id="KW-0067">ATP-binding</keyword>
<dbReference type="SMART" id="SM00382">
    <property type="entry name" value="AAA"/>
    <property type="match status" value="1"/>
</dbReference>
<evidence type="ECO:0000256" key="3">
    <source>
        <dbReference type="ARBA" id="ARBA00022741"/>
    </source>
</evidence>
<dbReference type="PANTHER" id="PTHR43335:SF2">
    <property type="entry name" value="ABC TRANSPORTER, ATP-BINDING PROTEIN"/>
    <property type="match status" value="1"/>
</dbReference>
<dbReference type="OrthoDB" id="9804819at2"/>
<keyword evidence="7" id="KW-1185">Reference proteome</keyword>
<dbReference type="Gene3D" id="3.40.50.300">
    <property type="entry name" value="P-loop containing nucleotide triphosphate hydrolases"/>
    <property type="match status" value="1"/>
</dbReference>
<evidence type="ECO:0000313" key="7">
    <source>
        <dbReference type="Proteomes" id="UP000278746"/>
    </source>
</evidence>
<gene>
    <name evidence="6" type="ORF">EBO34_18195</name>
</gene>
<dbReference type="InterPro" id="IPR003439">
    <property type="entry name" value="ABC_transporter-like_ATP-bd"/>
</dbReference>
<dbReference type="CDD" id="cd03264">
    <property type="entry name" value="ABC_drug_resistance_like"/>
    <property type="match status" value="1"/>
</dbReference>
<dbReference type="PANTHER" id="PTHR43335">
    <property type="entry name" value="ABC TRANSPORTER, ATP-BINDING PROTEIN"/>
    <property type="match status" value="1"/>
</dbReference>
<dbReference type="GO" id="GO:0016887">
    <property type="term" value="F:ATP hydrolysis activity"/>
    <property type="evidence" value="ECO:0007669"/>
    <property type="project" value="InterPro"/>
</dbReference>
<dbReference type="EMBL" id="RHIB01000003">
    <property type="protein sequence ID" value="RNA67119.1"/>
    <property type="molecule type" value="Genomic_DNA"/>
</dbReference>
<comment type="similarity">
    <text evidence="1">Belongs to the ABC transporter superfamily.</text>
</comment>
<evidence type="ECO:0000259" key="5">
    <source>
        <dbReference type="PROSITE" id="PS50893"/>
    </source>
</evidence>
<evidence type="ECO:0000313" key="6">
    <source>
        <dbReference type="EMBL" id="RNA67119.1"/>
    </source>
</evidence>
<dbReference type="GO" id="GO:0005524">
    <property type="term" value="F:ATP binding"/>
    <property type="evidence" value="ECO:0007669"/>
    <property type="project" value="UniProtKB-KW"/>
</dbReference>